<comment type="subcellular location">
    <subcellularLocation>
        <location evidence="1">Cell membrane</location>
        <topology evidence="1">Multi-pass membrane protein</topology>
    </subcellularLocation>
</comment>
<evidence type="ECO:0000256" key="4">
    <source>
        <dbReference type="ARBA" id="ARBA00022989"/>
    </source>
</evidence>
<feature type="transmembrane region" description="Helical" evidence="6">
    <location>
        <begin position="50"/>
        <end position="77"/>
    </location>
</feature>
<dbReference type="Pfam" id="PF02690">
    <property type="entry name" value="Na_Pi_cotrans"/>
    <property type="match status" value="2"/>
</dbReference>
<feature type="transmembrane region" description="Helical" evidence="6">
    <location>
        <begin position="339"/>
        <end position="359"/>
    </location>
</feature>
<dbReference type="RefSeq" id="WP_115866351.1">
    <property type="nucleotide sequence ID" value="NZ_QREG01000001.1"/>
</dbReference>
<dbReference type="GO" id="GO:0044341">
    <property type="term" value="P:sodium-dependent phosphate transport"/>
    <property type="evidence" value="ECO:0007669"/>
    <property type="project" value="InterPro"/>
</dbReference>
<evidence type="ECO:0000313" key="8">
    <source>
        <dbReference type="Proteomes" id="UP000256779"/>
    </source>
</evidence>
<dbReference type="EMBL" id="QREG01000001">
    <property type="protein sequence ID" value="REE05854.1"/>
    <property type="molecule type" value="Genomic_DNA"/>
</dbReference>
<dbReference type="OrthoDB" id="9763003at2"/>
<proteinExistence type="predicted"/>
<name>A0A3D9LH86_MARFU</name>
<sequence length="382" mass="41492">MKTNWGKHIFAIAVAILSFFMSIQLLGAGLQEIGKGLSGVFELTLSNPSIGLFIGLLLTAILQSSSTTTSMAVAAVAAGSLTLENAIPLIMGANIGTTLTSTVVSMSYVTKVAEFRKAISAGCVHDIFNVLVCLVLFPLEVKYGLLSEVSHSIASSLYIASGNAPAVESFFFYKLFEEFGAQLISWTGPYLVIFIAVVLLFSTVKYISNMLYKRLIGDARNRFEQVAFKNSFKSFSWGFVLTSAIQSSSLTTSLIVPLVATGKVNLKRAFEFVMGANLGTTITALLAALLKSEAAISLAIAHFLFNSVGVLLFIAVPFLNKIPMYLADRLGAVSLRYKITAFAYILVLFFILPFTLIYFSQSKSEKQENTVRRSQVELFSNN</sequence>
<accession>A0A3D9LH86</accession>
<evidence type="ECO:0000256" key="2">
    <source>
        <dbReference type="ARBA" id="ARBA00022475"/>
    </source>
</evidence>
<feature type="transmembrane region" description="Helical" evidence="6">
    <location>
        <begin position="272"/>
        <end position="290"/>
    </location>
</feature>
<reference evidence="7 8" key="1">
    <citation type="submission" date="2018-07" db="EMBL/GenBank/DDBJ databases">
        <title>Genomic Encyclopedia of Type Strains, Phase IV (KMG-IV): sequencing the most valuable type-strain genomes for metagenomic binning, comparative biology and taxonomic classification.</title>
        <authorList>
            <person name="Goeker M."/>
        </authorList>
    </citation>
    <scope>NUCLEOTIDE SEQUENCE [LARGE SCALE GENOMIC DNA]</scope>
    <source>
        <strain evidence="7 8">DSM 4134</strain>
    </source>
</reference>
<dbReference type="InterPro" id="IPR003841">
    <property type="entry name" value="Na/Pi_transpt"/>
</dbReference>
<feature type="transmembrane region" description="Helical" evidence="6">
    <location>
        <begin position="188"/>
        <end position="207"/>
    </location>
</feature>
<protein>
    <submittedName>
        <fullName evidence="7">Sodium-dependent phosphate cotransporter</fullName>
    </submittedName>
</protein>
<dbReference type="NCBIfam" id="NF037997">
    <property type="entry name" value="Na_Pi_symport"/>
    <property type="match status" value="2"/>
</dbReference>
<keyword evidence="4 6" id="KW-1133">Transmembrane helix</keyword>
<keyword evidence="8" id="KW-1185">Reference proteome</keyword>
<dbReference type="AlphaFoldDB" id="A0A3D9LH86"/>
<keyword evidence="2" id="KW-1003">Cell membrane</keyword>
<evidence type="ECO:0000256" key="6">
    <source>
        <dbReference type="SAM" id="Phobius"/>
    </source>
</evidence>
<dbReference type="PANTHER" id="PTHR10010">
    <property type="entry name" value="SOLUTE CARRIER FAMILY 34 SODIUM PHOSPHATE , MEMBER 2-RELATED"/>
    <property type="match status" value="1"/>
</dbReference>
<keyword evidence="5 6" id="KW-0472">Membrane</keyword>
<comment type="caution">
    <text evidence="7">The sequence shown here is derived from an EMBL/GenBank/DDBJ whole genome shotgun (WGS) entry which is preliminary data.</text>
</comment>
<dbReference type="GO" id="GO:0005436">
    <property type="term" value="F:sodium:phosphate symporter activity"/>
    <property type="evidence" value="ECO:0007669"/>
    <property type="project" value="InterPro"/>
</dbReference>
<keyword evidence="3 6" id="KW-0812">Transmembrane</keyword>
<feature type="transmembrane region" description="Helical" evidence="6">
    <location>
        <begin position="297"/>
        <end position="319"/>
    </location>
</feature>
<feature type="transmembrane region" description="Helical" evidence="6">
    <location>
        <begin position="115"/>
        <end position="137"/>
    </location>
</feature>
<organism evidence="7 8">
    <name type="scientific">Marinoscillum furvescens DSM 4134</name>
    <dbReference type="NCBI Taxonomy" id="1122208"/>
    <lineage>
        <taxon>Bacteria</taxon>
        <taxon>Pseudomonadati</taxon>
        <taxon>Bacteroidota</taxon>
        <taxon>Cytophagia</taxon>
        <taxon>Cytophagales</taxon>
        <taxon>Reichenbachiellaceae</taxon>
        <taxon>Marinoscillum</taxon>
    </lineage>
</organism>
<evidence type="ECO:0000256" key="1">
    <source>
        <dbReference type="ARBA" id="ARBA00004651"/>
    </source>
</evidence>
<evidence type="ECO:0000256" key="3">
    <source>
        <dbReference type="ARBA" id="ARBA00022692"/>
    </source>
</evidence>
<evidence type="ECO:0000313" key="7">
    <source>
        <dbReference type="EMBL" id="REE05854.1"/>
    </source>
</evidence>
<dbReference type="GO" id="GO:0005886">
    <property type="term" value="C:plasma membrane"/>
    <property type="evidence" value="ECO:0007669"/>
    <property type="project" value="UniProtKB-SubCell"/>
</dbReference>
<feature type="transmembrane region" description="Helical" evidence="6">
    <location>
        <begin position="237"/>
        <end position="260"/>
    </location>
</feature>
<dbReference type="PANTHER" id="PTHR10010:SF46">
    <property type="entry name" value="SODIUM-DEPENDENT PHOSPHATE TRANSPORT PROTEIN 2B"/>
    <property type="match status" value="1"/>
</dbReference>
<gene>
    <name evidence="7" type="ORF">C7460_101373</name>
</gene>
<evidence type="ECO:0000256" key="5">
    <source>
        <dbReference type="ARBA" id="ARBA00023136"/>
    </source>
</evidence>
<dbReference type="Proteomes" id="UP000256779">
    <property type="component" value="Unassembled WGS sequence"/>
</dbReference>
<feature type="transmembrane region" description="Helical" evidence="6">
    <location>
        <begin position="9"/>
        <end position="30"/>
    </location>
</feature>